<dbReference type="PANTHER" id="PTHR19317">
    <property type="entry name" value="PRENYLATED RAB ACCEPTOR 1-RELATED"/>
    <property type="match status" value="1"/>
</dbReference>
<comment type="subcellular location">
    <subcellularLocation>
        <location evidence="1">Membrane</location>
        <topology evidence="1">Multi-pass membrane protein</topology>
    </subcellularLocation>
</comment>
<accession>A0A9Q0BB99</accession>
<evidence type="ECO:0000256" key="6">
    <source>
        <dbReference type="SAM" id="Phobius"/>
    </source>
</evidence>
<evidence type="ECO:0000256" key="4">
    <source>
        <dbReference type="ARBA" id="ARBA00023136"/>
    </source>
</evidence>
<dbReference type="InterPro" id="IPR004895">
    <property type="entry name" value="Prenylated_rab_accept_PRA1"/>
</dbReference>
<sequence length="488" mass="53577">MSRIQIPLEAITSRINFGDRFSGLGSGPLTSRFNNLRPVGEFLDFKRLTKPANFSEAQSRVNYNLSHFSSNYAVVFAMLSIYALISNPLLLFVIILSVAGMYLIGMLDGRDLIIGSFKATSSQLYTGLLIVTVPLGLIASPISTVLWLIGASGVTILGDDDDTESEEDDEDDYDLALLTPEQKEEALVQTAMARIERAQARGRSDVSLTKDELAALKRRKQRMEEEANKRERKKSRKQQRVAIPLTNLEPVSRKKKSPPAVLEGSPHDMLEASDRQGYPPVGYFPPPSGRSRPRSGTTLSSRPPSRAHDDRPDSPFQYEYVQRPSSSAGRHVSDVMPRPLSSRGHQFDDGSSTSLNSASRNQLDPFMFQTAGPRAPYPGGAAVGSRRHVSGPADGLYMSRREEGRSSRNSRRSGYGESSEESEPSESASDELNNGARIREPARGGRSEIVVQPDPEPEVAPKKKSSESSKRKPVPSSSSGRGGRRKKK</sequence>
<evidence type="ECO:0000256" key="2">
    <source>
        <dbReference type="ARBA" id="ARBA00022692"/>
    </source>
</evidence>
<protein>
    <submittedName>
        <fullName evidence="7">Prenylated Rab acceptor 1</fullName>
    </submittedName>
</protein>
<reference evidence="7" key="2">
    <citation type="submission" date="2022-07" db="EMBL/GenBank/DDBJ databases">
        <authorList>
            <person name="Goncalves M.F.M."/>
            <person name="Hilario S."/>
            <person name="Van De Peer Y."/>
            <person name="Esteves A.C."/>
            <person name="Alves A."/>
        </authorList>
    </citation>
    <scope>NUCLEOTIDE SEQUENCE</scope>
    <source>
        <strain evidence="7">MUM 19.33</strain>
    </source>
</reference>
<dbReference type="RefSeq" id="XP_051360453.1">
    <property type="nucleotide sequence ID" value="XM_051508437.1"/>
</dbReference>
<proteinExistence type="predicted"/>
<dbReference type="GO" id="GO:0016020">
    <property type="term" value="C:membrane"/>
    <property type="evidence" value="ECO:0007669"/>
    <property type="project" value="UniProtKB-SubCell"/>
</dbReference>
<keyword evidence="2 6" id="KW-0812">Transmembrane</keyword>
<evidence type="ECO:0000256" key="5">
    <source>
        <dbReference type="SAM" id="MobiDB-lite"/>
    </source>
</evidence>
<dbReference type="Proteomes" id="UP001055219">
    <property type="component" value="Unassembled WGS sequence"/>
</dbReference>
<evidence type="ECO:0000256" key="3">
    <source>
        <dbReference type="ARBA" id="ARBA00022989"/>
    </source>
</evidence>
<dbReference type="GO" id="GO:0005794">
    <property type="term" value="C:Golgi apparatus"/>
    <property type="evidence" value="ECO:0007669"/>
    <property type="project" value="TreeGrafter"/>
</dbReference>
<dbReference type="AlphaFoldDB" id="A0A9Q0BB99"/>
<feature type="compositionally biased region" description="Low complexity" evidence="5">
    <location>
        <begin position="294"/>
        <end position="304"/>
    </location>
</feature>
<keyword evidence="4 6" id="KW-0472">Membrane</keyword>
<evidence type="ECO:0000313" key="7">
    <source>
        <dbReference type="EMBL" id="KAI6779597.1"/>
    </source>
</evidence>
<feature type="compositionally biased region" description="Basic and acidic residues" evidence="5">
    <location>
        <begin position="459"/>
        <end position="470"/>
    </location>
</feature>
<feature type="region of interest" description="Disordered" evidence="5">
    <location>
        <begin position="218"/>
        <end position="488"/>
    </location>
</feature>
<evidence type="ECO:0000313" key="8">
    <source>
        <dbReference type="Proteomes" id="UP001055219"/>
    </source>
</evidence>
<dbReference type="OrthoDB" id="63113at2759"/>
<dbReference type="EMBL" id="JAGIXG020000044">
    <property type="protein sequence ID" value="KAI6779597.1"/>
    <property type="molecule type" value="Genomic_DNA"/>
</dbReference>
<dbReference type="PANTHER" id="PTHR19317:SF0">
    <property type="entry name" value="PRENYLATED RAB ACCEPTOR PROTEIN 1"/>
    <property type="match status" value="1"/>
</dbReference>
<organism evidence="7 8">
    <name type="scientific">Emericellopsis cladophorae</name>
    <dbReference type="NCBI Taxonomy" id="2686198"/>
    <lineage>
        <taxon>Eukaryota</taxon>
        <taxon>Fungi</taxon>
        <taxon>Dikarya</taxon>
        <taxon>Ascomycota</taxon>
        <taxon>Pezizomycotina</taxon>
        <taxon>Sordariomycetes</taxon>
        <taxon>Hypocreomycetidae</taxon>
        <taxon>Hypocreales</taxon>
        <taxon>Bionectriaceae</taxon>
        <taxon>Emericellopsis</taxon>
    </lineage>
</organism>
<dbReference type="Pfam" id="PF03208">
    <property type="entry name" value="PRA1"/>
    <property type="match status" value="1"/>
</dbReference>
<reference evidence="7" key="1">
    <citation type="journal article" date="2021" name="J Fungi (Basel)">
        <title>Genomic and Metabolomic Analyses of the Marine Fungus Emericellopsis cladophorae: Insights into Saltwater Adaptability Mechanisms and Its Biosynthetic Potential.</title>
        <authorList>
            <person name="Goncalves M.F.M."/>
            <person name="Hilario S."/>
            <person name="Van de Peer Y."/>
            <person name="Esteves A.C."/>
            <person name="Alves A."/>
        </authorList>
    </citation>
    <scope>NUCLEOTIDE SEQUENCE</scope>
    <source>
        <strain evidence="7">MUM 19.33</strain>
    </source>
</reference>
<comment type="caution">
    <text evidence="7">The sequence shown here is derived from an EMBL/GenBank/DDBJ whole genome shotgun (WGS) entry which is preliminary data.</text>
</comment>
<name>A0A9Q0BB99_9HYPO</name>
<feature type="compositionally biased region" description="Basic residues" evidence="5">
    <location>
        <begin position="230"/>
        <end position="239"/>
    </location>
</feature>
<keyword evidence="8" id="KW-1185">Reference proteome</keyword>
<feature type="compositionally biased region" description="Basic and acidic residues" evidence="5">
    <location>
        <begin position="437"/>
        <end position="446"/>
    </location>
</feature>
<feature type="compositionally biased region" description="Low complexity" evidence="5">
    <location>
        <begin position="371"/>
        <end position="384"/>
    </location>
</feature>
<dbReference type="GeneID" id="75834686"/>
<evidence type="ECO:0000256" key="1">
    <source>
        <dbReference type="ARBA" id="ARBA00004141"/>
    </source>
</evidence>
<feature type="transmembrane region" description="Helical" evidence="6">
    <location>
        <begin position="72"/>
        <end position="104"/>
    </location>
</feature>
<keyword evidence="3 6" id="KW-1133">Transmembrane helix</keyword>
<feature type="compositionally biased region" description="Polar residues" evidence="5">
    <location>
        <begin position="349"/>
        <end position="362"/>
    </location>
</feature>
<gene>
    <name evidence="7" type="ORF">J7T54_008215</name>
</gene>
<feature type="transmembrane region" description="Helical" evidence="6">
    <location>
        <begin position="124"/>
        <end position="149"/>
    </location>
</feature>
<feature type="compositionally biased region" description="Basic and acidic residues" evidence="5">
    <location>
        <begin position="265"/>
        <end position="274"/>
    </location>
</feature>